<dbReference type="HAMAP" id="MF_01374">
    <property type="entry name" value="Glyoxalase_2"/>
    <property type="match status" value="1"/>
</dbReference>
<reference evidence="9" key="1">
    <citation type="submission" date="2019-03" db="EMBL/GenBank/DDBJ databases">
        <title>Afifella sp. nov., isolated from activated sludge.</title>
        <authorList>
            <person name="Li Q."/>
            <person name="Liu Y."/>
        </authorList>
    </citation>
    <scope>NUCLEOTIDE SEQUENCE</scope>
    <source>
        <strain evidence="9">L72</strain>
    </source>
</reference>
<evidence type="ECO:0000259" key="8">
    <source>
        <dbReference type="SMART" id="SM00849"/>
    </source>
</evidence>
<dbReference type="PANTHER" id="PTHR43705:SF1">
    <property type="entry name" value="HYDROXYACYLGLUTATHIONE HYDROLASE GLOB"/>
    <property type="match status" value="1"/>
</dbReference>
<feature type="binding site" evidence="7">
    <location>
        <position position="61"/>
    </location>
    <ligand>
        <name>Zn(2+)</name>
        <dbReference type="ChEBI" id="CHEBI:29105"/>
        <label>2</label>
    </ligand>
</feature>
<evidence type="ECO:0000256" key="2">
    <source>
        <dbReference type="ARBA" id="ARBA00004963"/>
    </source>
</evidence>
<dbReference type="CDD" id="cd07723">
    <property type="entry name" value="hydroxyacylglutathione_hydrolase_MBL-fold"/>
    <property type="match status" value="1"/>
</dbReference>
<dbReference type="SMART" id="SM00849">
    <property type="entry name" value="Lactamase_B"/>
    <property type="match status" value="1"/>
</dbReference>
<gene>
    <name evidence="7 9" type="primary">gloB</name>
    <name evidence="9" type="ORF">E4O86_15845</name>
</gene>
<keyword evidence="4 7" id="KW-0479">Metal-binding</keyword>
<feature type="binding site" evidence="7">
    <location>
        <position position="60"/>
    </location>
    <ligand>
        <name>Zn(2+)</name>
        <dbReference type="ChEBI" id="CHEBI:29105"/>
        <label>2</label>
    </ligand>
</feature>
<evidence type="ECO:0000256" key="1">
    <source>
        <dbReference type="ARBA" id="ARBA00001623"/>
    </source>
</evidence>
<organism evidence="9 10">
    <name type="scientific">Propylenella binzhouense</name>
    <dbReference type="NCBI Taxonomy" id="2555902"/>
    <lineage>
        <taxon>Bacteria</taxon>
        <taxon>Pseudomonadati</taxon>
        <taxon>Pseudomonadota</taxon>
        <taxon>Alphaproteobacteria</taxon>
        <taxon>Hyphomicrobiales</taxon>
        <taxon>Propylenellaceae</taxon>
        <taxon>Propylenella</taxon>
    </lineage>
</organism>
<comment type="cofactor">
    <cofactor evidence="7">
        <name>Zn(2+)</name>
        <dbReference type="ChEBI" id="CHEBI:29105"/>
    </cofactor>
    <text evidence="7">Binds 2 Zn(2+) ions per subunit.</text>
</comment>
<dbReference type="InterPro" id="IPR036866">
    <property type="entry name" value="RibonucZ/Hydroxyglut_hydro"/>
</dbReference>
<feature type="binding site" evidence="7">
    <location>
        <position position="114"/>
    </location>
    <ligand>
        <name>Zn(2+)</name>
        <dbReference type="ChEBI" id="CHEBI:29105"/>
        <label>1</label>
    </ligand>
</feature>
<dbReference type="GO" id="GO:0019243">
    <property type="term" value="P:methylglyoxal catabolic process to D-lactate via S-lactoyl-glutathione"/>
    <property type="evidence" value="ECO:0007669"/>
    <property type="project" value="UniProtKB-UniRule"/>
</dbReference>
<comment type="catalytic activity">
    <reaction evidence="1 7">
        <text>an S-(2-hydroxyacyl)glutathione + H2O = a 2-hydroxy carboxylate + glutathione + H(+)</text>
        <dbReference type="Rhea" id="RHEA:21864"/>
        <dbReference type="ChEBI" id="CHEBI:15377"/>
        <dbReference type="ChEBI" id="CHEBI:15378"/>
        <dbReference type="ChEBI" id="CHEBI:57925"/>
        <dbReference type="ChEBI" id="CHEBI:58896"/>
        <dbReference type="ChEBI" id="CHEBI:71261"/>
        <dbReference type="EC" id="3.1.2.6"/>
    </reaction>
</comment>
<comment type="similarity">
    <text evidence="3 7">Belongs to the metallo-beta-lactamase superfamily. Glyoxalase II family.</text>
</comment>
<dbReference type="OrthoDB" id="9802248at2"/>
<dbReference type="PANTHER" id="PTHR43705">
    <property type="entry name" value="HYDROXYACYLGLUTATHIONE HYDROLASE"/>
    <property type="match status" value="1"/>
</dbReference>
<dbReference type="InterPro" id="IPR032282">
    <property type="entry name" value="HAGH_C"/>
</dbReference>
<dbReference type="EMBL" id="SPKJ01000062">
    <property type="protein sequence ID" value="MYZ49186.1"/>
    <property type="molecule type" value="Genomic_DNA"/>
</dbReference>
<evidence type="ECO:0000256" key="5">
    <source>
        <dbReference type="ARBA" id="ARBA00022801"/>
    </source>
</evidence>
<sequence length="255" mass="27707">MALEIAQFIGRSDNFCVLVHDPASGATAAIDAPDSDAIAKVLESRGWRLTHILVTHKHLDHIEGIPALKEAYSAEVIGPAASAAETGLYDRTVSEGDRFTFGGTPVEVIGTPGHTLDHVTYYLPEEKLAFAGDTIFAMGCGRVIEGTPEMMWASLLKLRALPPDTTVYCGHEYTLANARFAATVDPSNTEVSERLREVERLRENGEVTLPTTIAREIATNPFLRADSPLVMAAVDMNGADPAAVFAEIRRRKDRF</sequence>
<dbReference type="SUPFAM" id="SSF56281">
    <property type="entry name" value="Metallo-hydrolase/oxidoreductase"/>
    <property type="match status" value="1"/>
</dbReference>
<feature type="binding site" evidence="7">
    <location>
        <position position="58"/>
    </location>
    <ligand>
        <name>Zn(2+)</name>
        <dbReference type="ChEBI" id="CHEBI:29105"/>
        <label>1</label>
    </ligand>
</feature>
<dbReference type="GO" id="GO:0004416">
    <property type="term" value="F:hydroxyacylglutathione hydrolase activity"/>
    <property type="evidence" value="ECO:0007669"/>
    <property type="project" value="UniProtKB-UniRule"/>
</dbReference>
<comment type="caution">
    <text evidence="9">The sequence shown here is derived from an EMBL/GenBank/DDBJ whole genome shotgun (WGS) entry which is preliminary data.</text>
</comment>
<dbReference type="InterPro" id="IPR001279">
    <property type="entry name" value="Metallo-B-lactamas"/>
</dbReference>
<name>A0A964T614_9HYPH</name>
<dbReference type="PIRSF" id="PIRSF005457">
    <property type="entry name" value="Glx"/>
    <property type="match status" value="1"/>
</dbReference>
<evidence type="ECO:0000256" key="4">
    <source>
        <dbReference type="ARBA" id="ARBA00022723"/>
    </source>
</evidence>
<feature type="binding site" evidence="7">
    <location>
        <position position="171"/>
    </location>
    <ligand>
        <name>Zn(2+)</name>
        <dbReference type="ChEBI" id="CHEBI:29105"/>
        <label>2</label>
    </ligand>
</feature>
<feature type="domain" description="Metallo-beta-lactamase" evidence="8">
    <location>
        <begin position="13"/>
        <end position="171"/>
    </location>
</feature>
<dbReference type="Pfam" id="PF16123">
    <property type="entry name" value="HAGH_C"/>
    <property type="match status" value="1"/>
</dbReference>
<dbReference type="Proteomes" id="UP000773614">
    <property type="component" value="Unassembled WGS sequence"/>
</dbReference>
<comment type="pathway">
    <text evidence="2 7">Secondary metabolite metabolism; methylglyoxal degradation; (R)-lactate from methylglyoxal: step 2/2.</text>
</comment>
<feature type="binding site" evidence="7">
    <location>
        <position position="133"/>
    </location>
    <ligand>
        <name>Zn(2+)</name>
        <dbReference type="ChEBI" id="CHEBI:29105"/>
        <label>1</label>
    </ligand>
</feature>
<evidence type="ECO:0000313" key="10">
    <source>
        <dbReference type="Proteomes" id="UP000773614"/>
    </source>
</evidence>
<comment type="subunit">
    <text evidence="7">Monomer.</text>
</comment>
<keyword evidence="5 7" id="KW-0378">Hydrolase</keyword>
<evidence type="ECO:0000313" key="9">
    <source>
        <dbReference type="EMBL" id="MYZ49186.1"/>
    </source>
</evidence>
<feature type="binding site" evidence="7">
    <location>
        <position position="133"/>
    </location>
    <ligand>
        <name>Zn(2+)</name>
        <dbReference type="ChEBI" id="CHEBI:29105"/>
        <label>2</label>
    </ligand>
</feature>
<keyword evidence="10" id="KW-1185">Reference proteome</keyword>
<protein>
    <recommendedName>
        <fullName evidence="7">Hydroxyacylglutathione hydrolase</fullName>
        <ecNumber evidence="7">3.1.2.6</ecNumber>
    </recommendedName>
    <alternativeName>
        <fullName evidence="7">Glyoxalase II</fullName>
        <shortName evidence="7">Glx II</shortName>
    </alternativeName>
</protein>
<comment type="function">
    <text evidence="7">Thiolesterase that catalyzes the hydrolysis of S-D-lactoyl-glutathione to form glutathione and D-lactic acid.</text>
</comment>
<evidence type="ECO:0000256" key="6">
    <source>
        <dbReference type="ARBA" id="ARBA00022833"/>
    </source>
</evidence>
<accession>A0A964T614</accession>
<dbReference type="Gene3D" id="3.60.15.10">
    <property type="entry name" value="Ribonuclease Z/Hydroxyacylglutathione hydrolase-like"/>
    <property type="match status" value="1"/>
</dbReference>
<dbReference type="NCBIfam" id="TIGR03413">
    <property type="entry name" value="GSH_gloB"/>
    <property type="match status" value="1"/>
</dbReference>
<evidence type="ECO:0000256" key="7">
    <source>
        <dbReference type="HAMAP-Rule" id="MF_01374"/>
    </source>
</evidence>
<dbReference type="RefSeq" id="WP_161141526.1">
    <property type="nucleotide sequence ID" value="NZ_SPKJ01000062.1"/>
</dbReference>
<feature type="binding site" evidence="7">
    <location>
        <position position="56"/>
    </location>
    <ligand>
        <name>Zn(2+)</name>
        <dbReference type="ChEBI" id="CHEBI:29105"/>
        <label>1</label>
    </ligand>
</feature>
<dbReference type="AlphaFoldDB" id="A0A964T614"/>
<keyword evidence="6 7" id="KW-0862">Zinc</keyword>
<dbReference type="InterPro" id="IPR017782">
    <property type="entry name" value="Hydroxyacylglutathione_Hdrlase"/>
</dbReference>
<dbReference type="InterPro" id="IPR035680">
    <property type="entry name" value="Clx_II_MBL"/>
</dbReference>
<evidence type="ECO:0000256" key="3">
    <source>
        <dbReference type="ARBA" id="ARBA00006759"/>
    </source>
</evidence>
<dbReference type="InterPro" id="IPR050110">
    <property type="entry name" value="Glyoxalase_II_hydrolase"/>
</dbReference>
<dbReference type="GO" id="GO:0046872">
    <property type="term" value="F:metal ion binding"/>
    <property type="evidence" value="ECO:0007669"/>
    <property type="project" value="UniProtKB-KW"/>
</dbReference>
<proteinExistence type="inferred from homology"/>
<dbReference type="Pfam" id="PF00753">
    <property type="entry name" value="Lactamase_B"/>
    <property type="match status" value="1"/>
</dbReference>
<dbReference type="EC" id="3.1.2.6" evidence="7"/>